<protein>
    <submittedName>
        <fullName evidence="1">Uncharacterized protein</fullName>
    </submittedName>
</protein>
<accession>A0A0E9Q7B4</accession>
<organism evidence="1">
    <name type="scientific">Anguilla anguilla</name>
    <name type="common">European freshwater eel</name>
    <name type="synonym">Muraena anguilla</name>
    <dbReference type="NCBI Taxonomy" id="7936"/>
    <lineage>
        <taxon>Eukaryota</taxon>
        <taxon>Metazoa</taxon>
        <taxon>Chordata</taxon>
        <taxon>Craniata</taxon>
        <taxon>Vertebrata</taxon>
        <taxon>Euteleostomi</taxon>
        <taxon>Actinopterygii</taxon>
        <taxon>Neopterygii</taxon>
        <taxon>Teleostei</taxon>
        <taxon>Anguilliformes</taxon>
        <taxon>Anguillidae</taxon>
        <taxon>Anguilla</taxon>
    </lineage>
</organism>
<proteinExistence type="predicted"/>
<name>A0A0E9Q7B4_ANGAN</name>
<dbReference type="AlphaFoldDB" id="A0A0E9Q7B4"/>
<reference evidence="1" key="2">
    <citation type="journal article" date="2015" name="Fish Shellfish Immunol.">
        <title>Early steps in the European eel (Anguilla anguilla)-Vibrio vulnificus interaction in the gills: Role of the RtxA13 toxin.</title>
        <authorList>
            <person name="Callol A."/>
            <person name="Pajuelo D."/>
            <person name="Ebbesson L."/>
            <person name="Teles M."/>
            <person name="MacKenzie S."/>
            <person name="Amaro C."/>
        </authorList>
    </citation>
    <scope>NUCLEOTIDE SEQUENCE</scope>
</reference>
<sequence>MMIICSIKWLQIYFTTELIIKKTVRT</sequence>
<dbReference type="EMBL" id="GBXM01095826">
    <property type="protein sequence ID" value="JAH12751.1"/>
    <property type="molecule type" value="Transcribed_RNA"/>
</dbReference>
<evidence type="ECO:0000313" key="1">
    <source>
        <dbReference type="EMBL" id="JAH12751.1"/>
    </source>
</evidence>
<reference evidence="1" key="1">
    <citation type="submission" date="2014-11" db="EMBL/GenBank/DDBJ databases">
        <authorList>
            <person name="Amaro Gonzalez C."/>
        </authorList>
    </citation>
    <scope>NUCLEOTIDE SEQUENCE</scope>
</reference>